<dbReference type="RefSeq" id="WP_118207948.1">
    <property type="nucleotide sequence ID" value="NZ_QRIP01000013.1"/>
</dbReference>
<accession>A0A414UVS8</accession>
<dbReference type="EMBL" id="QRIS01000011">
    <property type="protein sequence ID" value="RHG84728.1"/>
    <property type="molecule type" value="Genomic_DNA"/>
</dbReference>
<dbReference type="AlphaFoldDB" id="A0A414UVS8"/>
<proteinExistence type="predicted"/>
<evidence type="ECO:0000313" key="2">
    <source>
        <dbReference type="Proteomes" id="UP000283981"/>
    </source>
</evidence>
<protein>
    <submittedName>
        <fullName evidence="1">Lactate permease</fullName>
    </submittedName>
</protein>
<evidence type="ECO:0000313" key="1">
    <source>
        <dbReference type="EMBL" id="RHG84728.1"/>
    </source>
</evidence>
<sequence length="98" mass="11498">MKLNNLKSEFLKYMVKSYTKDHKRVFTFESFKSLYPELDDDFISDALFALDEDGLVHVFKADDVAYETTLLPNAICSVEEDTLLRKGYSFIKEIRSWL</sequence>
<organism evidence="1 2">
    <name type="scientific">Mediterraneibacter gnavus</name>
    <name type="common">Ruminococcus gnavus</name>
    <dbReference type="NCBI Taxonomy" id="33038"/>
    <lineage>
        <taxon>Bacteria</taxon>
        <taxon>Bacillati</taxon>
        <taxon>Bacillota</taxon>
        <taxon>Clostridia</taxon>
        <taxon>Lachnospirales</taxon>
        <taxon>Lachnospiraceae</taxon>
        <taxon>Mediterraneibacter</taxon>
    </lineage>
</organism>
<comment type="caution">
    <text evidence="1">The sequence shown here is derived from an EMBL/GenBank/DDBJ whole genome shotgun (WGS) entry which is preliminary data.</text>
</comment>
<name>A0A414UVS8_MEDGN</name>
<dbReference type="Proteomes" id="UP000283981">
    <property type="component" value="Unassembled WGS sequence"/>
</dbReference>
<reference evidence="1 2" key="1">
    <citation type="submission" date="2018-08" db="EMBL/GenBank/DDBJ databases">
        <title>A genome reference for cultivated species of the human gut microbiota.</title>
        <authorList>
            <person name="Zou Y."/>
            <person name="Xue W."/>
            <person name="Luo G."/>
        </authorList>
    </citation>
    <scope>NUCLEOTIDE SEQUENCE [LARGE SCALE GENOMIC DNA]</scope>
    <source>
        <strain evidence="1 2">AM21-18</strain>
    </source>
</reference>
<gene>
    <name evidence="1" type="ORF">DW243_07745</name>
</gene>